<dbReference type="HOGENOM" id="CLU_1588668_0_0_1"/>
<name>W1NV68_AMBTC</name>
<organism evidence="1 2">
    <name type="scientific">Amborella trichopoda</name>
    <dbReference type="NCBI Taxonomy" id="13333"/>
    <lineage>
        <taxon>Eukaryota</taxon>
        <taxon>Viridiplantae</taxon>
        <taxon>Streptophyta</taxon>
        <taxon>Embryophyta</taxon>
        <taxon>Tracheophyta</taxon>
        <taxon>Spermatophyta</taxon>
        <taxon>Magnoliopsida</taxon>
        <taxon>Amborellales</taxon>
        <taxon>Amborellaceae</taxon>
        <taxon>Amborella</taxon>
    </lineage>
</organism>
<sequence>MTIIRWHEVGSRRPALIIEIDMVIFRRSAGWEHRPFHSVAEARAHHQDWYAGGKRIVQPSKDFRCRAFDRVNGEESGVFEVGCFANAQGKRKRNLATTTVSSYGEFGKIGRYRCGEGVFQAIGEPVDDIDGGVYLICEADIHAPYGVELWRKRSMSLVAWMLRRVHNK</sequence>
<gene>
    <name evidence="1" type="ORF">AMTR_s00002p00271060</name>
</gene>
<accession>W1NV68</accession>
<proteinExistence type="predicted"/>
<evidence type="ECO:0000313" key="1">
    <source>
        <dbReference type="EMBL" id="ERN01532.1"/>
    </source>
</evidence>
<dbReference type="Gramene" id="ERN01532">
    <property type="protein sequence ID" value="ERN01532"/>
    <property type="gene ID" value="AMTR_s00002p00271060"/>
</dbReference>
<dbReference type="AlphaFoldDB" id="W1NV68"/>
<dbReference type="Proteomes" id="UP000017836">
    <property type="component" value="Unassembled WGS sequence"/>
</dbReference>
<reference evidence="2" key="1">
    <citation type="journal article" date="2013" name="Science">
        <title>The Amborella genome and the evolution of flowering plants.</title>
        <authorList>
            <consortium name="Amborella Genome Project"/>
        </authorList>
    </citation>
    <scope>NUCLEOTIDE SEQUENCE [LARGE SCALE GENOMIC DNA]</scope>
</reference>
<protein>
    <submittedName>
        <fullName evidence="1">Uncharacterized protein</fullName>
    </submittedName>
</protein>
<dbReference type="EMBL" id="KI394767">
    <property type="protein sequence ID" value="ERN01532.1"/>
    <property type="molecule type" value="Genomic_DNA"/>
</dbReference>
<evidence type="ECO:0000313" key="2">
    <source>
        <dbReference type="Proteomes" id="UP000017836"/>
    </source>
</evidence>
<keyword evidence="2" id="KW-1185">Reference proteome</keyword>